<dbReference type="AlphaFoldDB" id="A0A8S2QLL8"/>
<evidence type="ECO:0000313" key="2">
    <source>
        <dbReference type="Proteomes" id="UP000681722"/>
    </source>
</evidence>
<gene>
    <name evidence="1" type="ORF">SRO942_LOCUS28670</name>
</gene>
<feature type="non-terminal residue" evidence="1">
    <location>
        <position position="19"/>
    </location>
</feature>
<proteinExistence type="predicted"/>
<reference evidence="1" key="1">
    <citation type="submission" date="2021-02" db="EMBL/GenBank/DDBJ databases">
        <authorList>
            <person name="Nowell W R."/>
        </authorList>
    </citation>
    <scope>NUCLEOTIDE SEQUENCE</scope>
</reference>
<dbReference type="EMBL" id="CAJOBC010034235">
    <property type="protein sequence ID" value="CAF4105730.1"/>
    <property type="molecule type" value="Genomic_DNA"/>
</dbReference>
<evidence type="ECO:0000313" key="1">
    <source>
        <dbReference type="EMBL" id="CAF4105730.1"/>
    </source>
</evidence>
<organism evidence="1 2">
    <name type="scientific">Didymodactylos carnosus</name>
    <dbReference type="NCBI Taxonomy" id="1234261"/>
    <lineage>
        <taxon>Eukaryota</taxon>
        <taxon>Metazoa</taxon>
        <taxon>Spiralia</taxon>
        <taxon>Gnathifera</taxon>
        <taxon>Rotifera</taxon>
        <taxon>Eurotatoria</taxon>
        <taxon>Bdelloidea</taxon>
        <taxon>Philodinida</taxon>
        <taxon>Philodinidae</taxon>
        <taxon>Didymodactylos</taxon>
    </lineage>
</organism>
<comment type="caution">
    <text evidence="1">The sequence shown here is derived from an EMBL/GenBank/DDBJ whole genome shotgun (WGS) entry which is preliminary data.</text>
</comment>
<protein>
    <submittedName>
        <fullName evidence="1">Uncharacterized protein</fullName>
    </submittedName>
</protein>
<sequence length="19" mass="2037">MRGISLSFLIAESVTVEKG</sequence>
<name>A0A8S2QLL8_9BILA</name>
<accession>A0A8S2QLL8</accession>
<dbReference type="Proteomes" id="UP000681722">
    <property type="component" value="Unassembled WGS sequence"/>
</dbReference>